<reference evidence="2" key="1">
    <citation type="submission" date="2020-01" db="EMBL/GenBank/DDBJ databases">
        <authorList>
            <person name="Rat A."/>
        </authorList>
    </citation>
    <scope>NUCLEOTIDE SEQUENCE</scope>
    <source>
        <strain evidence="2">LMG 31228</strain>
    </source>
</reference>
<keyword evidence="1" id="KW-0812">Transmembrane</keyword>
<reference evidence="2" key="2">
    <citation type="journal article" date="2021" name="Syst. Appl. Microbiol.">
        <title>Roseomonas hellenica sp. nov., isolated from roots of wild-growing Alkanna tinctoria.</title>
        <authorList>
            <person name="Rat A."/>
            <person name="Naranjo H.D."/>
            <person name="Lebbe L."/>
            <person name="Cnockaert M."/>
            <person name="Krigas N."/>
            <person name="Grigoriadou K."/>
            <person name="Maloupa E."/>
            <person name="Willems A."/>
        </authorList>
    </citation>
    <scope>NUCLEOTIDE SEQUENCE</scope>
    <source>
        <strain evidence="2">LMG 31228</strain>
    </source>
</reference>
<feature type="transmembrane region" description="Helical" evidence="1">
    <location>
        <begin position="13"/>
        <end position="37"/>
    </location>
</feature>
<keyword evidence="1" id="KW-0472">Membrane</keyword>
<sequence>MNDRSHDPNRSRWIPWAFAGGMGLVVAVNMVMVYYAVSTFTGVTVPRSYERGRGYETVLAEAARQDALGWKAEVSLAGGALRVAATDREGRPVHGRVEGVLLRPLEGLELPLAFTPTGGGRWTAEIDPPRPGQWEARLTLYGPNEAPFDIRQRVTVR</sequence>
<comment type="caution">
    <text evidence="2">The sequence shown here is derived from an EMBL/GenBank/DDBJ whole genome shotgun (WGS) entry which is preliminary data.</text>
</comment>
<keyword evidence="1" id="KW-1133">Transmembrane helix</keyword>
<evidence type="ECO:0000313" key="3">
    <source>
        <dbReference type="Proteomes" id="UP001138709"/>
    </source>
</evidence>
<proteinExistence type="predicted"/>
<dbReference type="EMBL" id="JAAEDL010000007">
    <property type="protein sequence ID" value="MBR0680641.1"/>
    <property type="molecule type" value="Genomic_DNA"/>
</dbReference>
<organism evidence="2 3">
    <name type="scientific">Neoroseomonas eburnea</name>
    <dbReference type="NCBI Taxonomy" id="1346889"/>
    <lineage>
        <taxon>Bacteria</taxon>
        <taxon>Pseudomonadati</taxon>
        <taxon>Pseudomonadota</taxon>
        <taxon>Alphaproteobacteria</taxon>
        <taxon>Acetobacterales</taxon>
        <taxon>Acetobacteraceae</taxon>
        <taxon>Neoroseomonas</taxon>
    </lineage>
</organism>
<dbReference type="AlphaFoldDB" id="A0A9X9XAA5"/>
<gene>
    <name evidence="2" type="ORF">GXW74_09090</name>
</gene>
<evidence type="ECO:0000313" key="2">
    <source>
        <dbReference type="EMBL" id="MBR0680641.1"/>
    </source>
</evidence>
<dbReference type="InterPro" id="IPR008620">
    <property type="entry name" value="FixH"/>
</dbReference>
<accession>A0A9X9XAA5</accession>
<dbReference type="RefSeq" id="WP_211846173.1">
    <property type="nucleotide sequence ID" value="NZ_JAAEDL010000007.1"/>
</dbReference>
<name>A0A9X9XAA5_9PROT</name>
<dbReference type="Pfam" id="PF05751">
    <property type="entry name" value="FixH"/>
    <property type="match status" value="1"/>
</dbReference>
<protein>
    <submittedName>
        <fullName evidence="2">FixH family protein</fullName>
    </submittedName>
</protein>
<keyword evidence="3" id="KW-1185">Reference proteome</keyword>
<dbReference type="Proteomes" id="UP001138709">
    <property type="component" value="Unassembled WGS sequence"/>
</dbReference>
<evidence type="ECO:0000256" key="1">
    <source>
        <dbReference type="SAM" id="Phobius"/>
    </source>
</evidence>